<gene>
    <name evidence="3" type="ORF">CEV32_2665</name>
</gene>
<name>A0A256F5W6_9HYPH</name>
<feature type="domain" description="Tip attachment protein J" evidence="1">
    <location>
        <begin position="29"/>
        <end position="184"/>
    </location>
</feature>
<feature type="domain" description="Rcc01698-like C-terminal" evidence="2">
    <location>
        <begin position="280"/>
        <end position="379"/>
    </location>
</feature>
<comment type="caution">
    <text evidence="3">The sequence shown here is derived from an EMBL/GenBank/DDBJ whole genome shotgun (WGS) entry which is preliminary data.</text>
</comment>
<dbReference type="InterPro" id="IPR032876">
    <property type="entry name" value="J_dom"/>
</dbReference>
<keyword evidence="4" id="KW-1185">Reference proteome</keyword>
<dbReference type="Pfam" id="PF23666">
    <property type="entry name" value="Rcc01698_C"/>
    <property type="match status" value="1"/>
</dbReference>
<organism evidence="3 4">
    <name type="scientific">Brucella rhizosphaerae</name>
    <dbReference type="NCBI Taxonomy" id="571254"/>
    <lineage>
        <taxon>Bacteria</taxon>
        <taxon>Pseudomonadati</taxon>
        <taxon>Pseudomonadota</taxon>
        <taxon>Alphaproteobacteria</taxon>
        <taxon>Hyphomicrobiales</taxon>
        <taxon>Brucellaceae</taxon>
        <taxon>Brucella/Ochrobactrum group</taxon>
        <taxon>Brucella</taxon>
    </lineage>
</organism>
<evidence type="ECO:0000313" key="3">
    <source>
        <dbReference type="EMBL" id="OYR10228.1"/>
    </source>
</evidence>
<dbReference type="InterPro" id="IPR056490">
    <property type="entry name" value="Rcc01698_C"/>
</dbReference>
<reference evidence="3 4" key="1">
    <citation type="submission" date="2017-07" db="EMBL/GenBank/DDBJ databases">
        <title>Phylogenetic study on the rhizospheric bacterium Ochrobactrum sp. A44.</title>
        <authorList>
            <person name="Krzyzanowska D.M."/>
            <person name="Ossowicki A."/>
            <person name="Rajewska M."/>
            <person name="Maciag T."/>
            <person name="Kaczynski Z."/>
            <person name="Czerwicka M."/>
            <person name="Jafra S."/>
        </authorList>
    </citation>
    <scope>NUCLEOTIDE SEQUENCE [LARGE SCALE GENOMIC DNA]</scope>
    <source>
        <strain evidence="3 4">PR17</strain>
    </source>
</reference>
<dbReference type="Proteomes" id="UP000216345">
    <property type="component" value="Unassembled WGS sequence"/>
</dbReference>
<protein>
    <submittedName>
        <fullName evidence="3">Phage tail family protein</fullName>
    </submittedName>
</protein>
<dbReference type="EMBL" id="NNRK01000034">
    <property type="protein sequence ID" value="OYR10228.1"/>
    <property type="molecule type" value="Genomic_DNA"/>
</dbReference>
<evidence type="ECO:0000259" key="1">
    <source>
        <dbReference type="Pfam" id="PF13550"/>
    </source>
</evidence>
<proteinExistence type="predicted"/>
<evidence type="ECO:0000313" key="4">
    <source>
        <dbReference type="Proteomes" id="UP000216345"/>
    </source>
</evidence>
<sequence length="536" mass="57721">MIAAILADFGLPEADCSAADGYMTGFVISEPSTARGVLEPLMNVFGVHGFEQAGRFVFRSIGRAASAIDVAHILVESSDGDALSFVLEDQGDLPCVAELYCNDPLRDFQVVGASVRRDTGQGTESLSISGSMEMGQATALAESWMARRYAERRTASFSLPWSGAALHVGDRVRLDALGGGRNYVVSSLEDGEVRTIKAVALAPNIVFGDDGETPRLPPGTPVSDMKPLFHLIDLPLWPSAEDPAGQLRVACHAKPWRGVVTCASPSEDGFVERGLIGERAVMGELTTPLKGAPSGRLINHGVIELVLYSGELGSRSLAQILNGANTAVLKSPDGRWEVLQFLEAEEIGQNRWRLTRILRGQLGTEISSLSEKAVGTPFVLLDGGVQSIGLQSSEIGLELNWRIGAAGKSFSDEFFDTVKAAGGLQALRPLSPVHLKSKRLGNGDLSVHWVRRGRLDADSWMGEDIPLGEEREAYQVEVWQSDTLVRSVRVQTASWIYPNTELLAELGTTDFQIRVAMLSAKTGMGDFTVLDMSNVL</sequence>
<dbReference type="AlphaFoldDB" id="A0A256F5W6"/>
<accession>A0A256F5W6</accession>
<evidence type="ECO:0000259" key="2">
    <source>
        <dbReference type="Pfam" id="PF23666"/>
    </source>
</evidence>
<dbReference type="Pfam" id="PF13550">
    <property type="entry name" value="Phage-tail_3"/>
    <property type="match status" value="1"/>
</dbReference>